<dbReference type="FunFam" id="2.40.50.1070:FF:000003">
    <property type="entry name" value="23S rRNA (Uracil-5-)-methyltransferase RumA"/>
    <property type="match status" value="1"/>
</dbReference>
<gene>
    <name evidence="7" type="ORF">C7B45_11615</name>
</gene>
<dbReference type="Proteomes" id="UP000241848">
    <property type="component" value="Unassembled WGS sequence"/>
</dbReference>
<dbReference type="PROSITE" id="PS50926">
    <property type="entry name" value="TRAM"/>
    <property type="match status" value="1"/>
</dbReference>
<feature type="binding site" evidence="4">
    <location>
        <position position="307"/>
    </location>
    <ligand>
        <name>S-adenosyl-L-methionine</name>
        <dbReference type="ChEBI" id="CHEBI:59789"/>
    </ligand>
</feature>
<proteinExistence type="inferred from homology"/>
<dbReference type="GO" id="GO:0070475">
    <property type="term" value="P:rRNA base methylation"/>
    <property type="evidence" value="ECO:0007669"/>
    <property type="project" value="TreeGrafter"/>
</dbReference>
<comment type="similarity">
    <text evidence="4">Belongs to the class I-like SAM-binding methyltransferase superfamily. RNA M5U methyltransferase family.</text>
</comment>
<dbReference type="SUPFAM" id="SSF53335">
    <property type="entry name" value="S-adenosyl-L-methionine-dependent methyltransferases"/>
    <property type="match status" value="1"/>
</dbReference>
<dbReference type="PANTHER" id="PTHR11061:SF30">
    <property type="entry name" value="TRNA (URACIL(54)-C(5))-METHYLTRANSFERASE"/>
    <property type="match status" value="1"/>
</dbReference>
<evidence type="ECO:0000259" key="6">
    <source>
        <dbReference type="PROSITE" id="PS50926"/>
    </source>
</evidence>
<dbReference type="CDD" id="cd02440">
    <property type="entry name" value="AdoMet_MTases"/>
    <property type="match status" value="1"/>
</dbReference>
<dbReference type="InterPro" id="IPR029063">
    <property type="entry name" value="SAM-dependent_MTases_sf"/>
</dbReference>
<evidence type="ECO:0000256" key="4">
    <source>
        <dbReference type="PROSITE-ProRule" id="PRU01024"/>
    </source>
</evidence>
<dbReference type="GO" id="GO:0070041">
    <property type="term" value="F:rRNA (uridine-C5-)-methyltransferase activity"/>
    <property type="evidence" value="ECO:0007669"/>
    <property type="project" value="TreeGrafter"/>
</dbReference>
<organism evidence="7 8">
    <name type="scientific">Sulfobacillus acidophilus</name>
    <dbReference type="NCBI Taxonomy" id="53633"/>
    <lineage>
        <taxon>Bacteria</taxon>
        <taxon>Bacillati</taxon>
        <taxon>Bacillota</taxon>
        <taxon>Clostridia</taxon>
        <taxon>Eubacteriales</taxon>
        <taxon>Clostridiales Family XVII. Incertae Sedis</taxon>
        <taxon>Sulfobacillus</taxon>
    </lineage>
</organism>
<dbReference type="PANTHER" id="PTHR11061">
    <property type="entry name" value="RNA M5U METHYLTRANSFERASE"/>
    <property type="match status" value="1"/>
</dbReference>
<feature type="binding site" evidence="4">
    <location>
        <position position="377"/>
    </location>
    <ligand>
        <name>S-adenosyl-L-methionine</name>
        <dbReference type="ChEBI" id="CHEBI:59789"/>
    </ligand>
</feature>
<feature type="active site" description="Nucleophile" evidence="4">
    <location>
        <position position="404"/>
    </location>
</feature>
<evidence type="ECO:0000256" key="3">
    <source>
        <dbReference type="ARBA" id="ARBA00022691"/>
    </source>
</evidence>
<evidence type="ECO:0000256" key="5">
    <source>
        <dbReference type="PROSITE-ProRule" id="PRU10015"/>
    </source>
</evidence>
<accession>A0A2T2WGC0</accession>
<comment type="caution">
    <text evidence="7">The sequence shown here is derived from an EMBL/GenBank/DDBJ whole genome shotgun (WGS) entry which is preliminary data.</text>
</comment>
<name>A0A2T2WGC0_9FIRM</name>
<feature type="binding site" evidence="4">
    <location>
        <position position="279"/>
    </location>
    <ligand>
        <name>S-adenosyl-L-methionine</name>
        <dbReference type="ChEBI" id="CHEBI:59789"/>
    </ligand>
</feature>
<protein>
    <submittedName>
        <fullName evidence="7">23S rRNA (Uracil(1939)-C(5))-methyltransferase RlmD</fullName>
    </submittedName>
</protein>
<evidence type="ECO:0000256" key="1">
    <source>
        <dbReference type="ARBA" id="ARBA00022603"/>
    </source>
</evidence>
<dbReference type="Pfam" id="PF05958">
    <property type="entry name" value="tRNA_U5-meth_tr"/>
    <property type="match status" value="1"/>
</dbReference>
<keyword evidence="2 4" id="KW-0808">Transferase</keyword>
<dbReference type="Pfam" id="PF01938">
    <property type="entry name" value="TRAM"/>
    <property type="match status" value="1"/>
</dbReference>
<dbReference type="EMBL" id="PXYV01000038">
    <property type="protein sequence ID" value="PSR21282.1"/>
    <property type="molecule type" value="Genomic_DNA"/>
</dbReference>
<dbReference type="InterPro" id="IPR010280">
    <property type="entry name" value="U5_MeTrfase_fam"/>
</dbReference>
<dbReference type="InterPro" id="IPR002792">
    <property type="entry name" value="TRAM_dom"/>
</dbReference>
<dbReference type="PROSITE" id="PS01230">
    <property type="entry name" value="TRMA_1"/>
    <property type="match status" value="1"/>
</dbReference>
<evidence type="ECO:0000256" key="2">
    <source>
        <dbReference type="ARBA" id="ARBA00022679"/>
    </source>
</evidence>
<sequence length="448" mass="49016">MGEREVLAIDRMGQHGDGVGRGKDGRLVFVPGALPGETVIVEIREEHKNFMRGVVIDWLARASDRTHPICPAFGVCGGCVFQHWDYASEVRYKESRVRRALRLAGLDAGVVEAIRTCAHPYGYRNKGQFPFGGQVGQAVLGLYRHGTHEVVGVQHCDIQDDRVNQVLRRAEAIVNAIALPPYDEVHGTGIVRHLLIRSSRLQGQSLVLIVATRHDPRIMTLAQTLLNEVPGVHGVGLNLNPVAGNRVLGPTTRVLAGEGDIYERILGATFRLSMTSFFQVNPEQAAVLYEAALACLPEHVDQILDLYSGVGTLATLAASKATTVRAVETNPVAVADARVNFALNHIDNVEMNAARAEELLAQWAKQGKNPPWAIIVDPPRAGLDRHVTKTLQEVRPAQIIYISCNPETWARDLAQLAPVYSLQRAVPVDMFPRTDHVEVASCLLLNGN</sequence>
<dbReference type="Gene3D" id="2.40.50.1070">
    <property type="match status" value="1"/>
</dbReference>
<feature type="active site" evidence="5">
    <location>
        <position position="404"/>
    </location>
</feature>
<evidence type="ECO:0000313" key="8">
    <source>
        <dbReference type="Proteomes" id="UP000241848"/>
    </source>
</evidence>
<dbReference type="SUPFAM" id="SSF50249">
    <property type="entry name" value="Nucleic acid-binding proteins"/>
    <property type="match status" value="1"/>
</dbReference>
<dbReference type="NCBIfam" id="TIGR00479">
    <property type="entry name" value="rumA"/>
    <property type="match status" value="1"/>
</dbReference>
<feature type="domain" description="TRAM" evidence="6">
    <location>
        <begin position="1"/>
        <end position="57"/>
    </location>
</feature>
<evidence type="ECO:0000313" key="7">
    <source>
        <dbReference type="EMBL" id="PSR21282.1"/>
    </source>
</evidence>
<dbReference type="AlphaFoldDB" id="A0A2T2WGC0"/>
<dbReference type="InterPro" id="IPR030390">
    <property type="entry name" value="MeTrfase_TrmA_AS"/>
</dbReference>
<keyword evidence="3 4" id="KW-0949">S-adenosyl-L-methionine</keyword>
<dbReference type="Gene3D" id="3.40.50.150">
    <property type="entry name" value="Vaccinia Virus protein VP39"/>
    <property type="match status" value="1"/>
</dbReference>
<dbReference type="Gene3D" id="2.40.50.140">
    <property type="entry name" value="Nucleic acid-binding proteins"/>
    <property type="match status" value="1"/>
</dbReference>
<dbReference type="InterPro" id="IPR012340">
    <property type="entry name" value="NA-bd_OB-fold"/>
</dbReference>
<keyword evidence="1 4" id="KW-0489">Methyltransferase</keyword>
<feature type="binding site" evidence="4">
    <location>
        <position position="328"/>
    </location>
    <ligand>
        <name>S-adenosyl-L-methionine</name>
        <dbReference type="ChEBI" id="CHEBI:59789"/>
    </ligand>
</feature>
<dbReference type="PROSITE" id="PS51687">
    <property type="entry name" value="SAM_MT_RNA_M5U"/>
    <property type="match status" value="1"/>
</dbReference>
<reference evidence="7 8" key="1">
    <citation type="journal article" date="2014" name="BMC Genomics">
        <title>Comparison of environmental and isolate Sulfobacillus genomes reveals diverse carbon, sulfur, nitrogen, and hydrogen metabolisms.</title>
        <authorList>
            <person name="Justice N.B."/>
            <person name="Norman A."/>
            <person name="Brown C.T."/>
            <person name="Singh A."/>
            <person name="Thomas B.C."/>
            <person name="Banfield J.F."/>
        </authorList>
    </citation>
    <scope>NUCLEOTIDE SEQUENCE [LARGE SCALE GENOMIC DNA]</scope>
    <source>
        <strain evidence="7">AMDSBA3</strain>
    </source>
</reference>